<keyword evidence="2" id="KW-1133">Transmembrane helix</keyword>
<organism evidence="3 4">
    <name type="scientific">Candidatus Brachybacterium merdavium</name>
    <dbReference type="NCBI Taxonomy" id="2838513"/>
    <lineage>
        <taxon>Bacteria</taxon>
        <taxon>Bacillati</taxon>
        <taxon>Actinomycetota</taxon>
        <taxon>Actinomycetes</taxon>
        <taxon>Micrococcales</taxon>
        <taxon>Dermabacteraceae</taxon>
        <taxon>Brachybacterium</taxon>
    </lineage>
</organism>
<proteinExistence type="predicted"/>
<dbReference type="InterPro" id="IPR025339">
    <property type="entry name" value="DUF4245"/>
</dbReference>
<feature type="transmembrane region" description="Helical" evidence="2">
    <location>
        <begin position="33"/>
        <end position="57"/>
    </location>
</feature>
<accession>A0A9D2LCD6</accession>
<comment type="caution">
    <text evidence="3">The sequence shown here is derived from an EMBL/GenBank/DDBJ whole genome shotgun (WGS) entry which is preliminary data.</text>
</comment>
<protein>
    <submittedName>
        <fullName evidence="3">DUF4245 domain-containing protein</fullName>
    </submittedName>
</protein>
<reference evidence="3" key="2">
    <citation type="submission" date="2021-04" db="EMBL/GenBank/DDBJ databases">
        <authorList>
            <person name="Gilroy R."/>
        </authorList>
    </citation>
    <scope>NUCLEOTIDE SEQUENCE</scope>
    <source>
        <strain evidence="3">ChiHjej13B12-24818</strain>
    </source>
</reference>
<dbReference type="AlphaFoldDB" id="A0A9D2LCD6"/>
<dbReference type="Proteomes" id="UP000823823">
    <property type="component" value="Unassembled WGS sequence"/>
</dbReference>
<evidence type="ECO:0000256" key="2">
    <source>
        <dbReference type="SAM" id="Phobius"/>
    </source>
</evidence>
<feature type="region of interest" description="Disordered" evidence="1">
    <location>
        <begin position="1"/>
        <end position="23"/>
    </location>
</feature>
<gene>
    <name evidence="3" type="ORF">H9786_04470</name>
</gene>
<evidence type="ECO:0000313" key="3">
    <source>
        <dbReference type="EMBL" id="HJB09775.1"/>
    </source>
</evidence>
<dbReference type="EMBL" id="DWZH01000035">
    <property type="protein sequence ID" value="HJB09775.1"/>
    <property type="molecule type" value="Genomic_DNA"/>
</dbReference>
<evidence type="ECO:0000256" key="1">
    <source>
        <dbReference type="SAM" id="MobiDB-lite"/>
    </source>
</evidence>
<sequence>MHERPEDSAPAPQPAPKSSYELPNRKNTSLRNILWALGLTMAIVVVVGISFFGAGSITEQETPENSRVDVAASAERAEAAAGFSVAVPEPGDTWQERSARFDDGQEPRWQIDYTSPQGQLVVLVQGPQLSAAMLSSAVPGAVVEQEQQIDGVDCQVLSGSGDGQGLHAVACDGEGWGFVTRGEGELEELEVLASAAIESLS</sequence>
<name>A0A9D2LCD6_9MICO</name>
<dbReference type="Pfam" id="PF14030">
    <property type="entry name" value="DUF4245"/>
    <property type="match status" value="1"/>
</dbReference>
<evidence type="ECO:0000313" key="4">
    <source>
        <dbReference type="Proteomes" id="UP000823823"/>
    </source>
</evidence>
<keyword evidence="2" id="KW-0812">Transmembrane</keyword>
<keyword evidence="2" id="KW-0472">Membrane</keyword>
<reference evidence="3" key="1">
    <citation type="journal article" date="2021" name="PeerJ">
        <title>Extensive microbial diversity within the chicken gut microbiome revealed by metagenomics and culture.</title>
        <authorList>
            <person name="Gilroy R."/>
            <person name="Ravi A."/>
            <person name="Getino M."/>
            <person name="Pursley I."/>
            <person name="Horton D.L."/>
            <person name="Alikhan N.F."/>
            <person name="Baker D."/>
            <person name="Gharbi K."/>
            <person name="Hall N."/>
            <person name="Watson M."/>
            <person name="Adriaenssens E.M."/>
            <person name="Foster-Nyarko E."/>
            <person name="Jarju S."/>
            <person name="Secka A."/>
            <person name="Antonio M."/>
            <person name="Oren A."/>
            <person name="Chaudhuri R.R."/>
            <person name="La Ragione R."/>
            <person name="Hildebrand F."/>
            <person name="Pallen M.J."/>
        </authorList>
    </citation>
    <scope>NUCLEOTIDE SEQUENCE</scope>
    <source>
        <strain evidence="3">ChiHjej13B12-24818</strain>
    </source>
</reference>